<keyword evidence="2" id="KW-1185">Reference proteome</keyword>
<evidence type="ECO:0000313" key="2">
    <source>
        <dbReference type="Proteomes" id="UP000183376"/>
    </source>
</evidence>
<reference evidence="1 2" key="1">
    <citation type="submission" date="2016-10" db="EMBL/GenBank/DDBJ databases">
        <authorList>
            <person name="de Groot N.N."/>
        </authorList>
    </citation>
    <scope>NUCLEOTIDE SEQUENCE [LARGE SCALE GENOMIC DNA]</scope>
    <source>
        <strain evidence="1 2">DSM 44149</strain>
    </source>
</reference>
<evidence type="ECO:0000313" key="1">
    <source>
        <dbReference type="EMBL" id="SDM41481.1"/>
    </source>
</evidence>
<dbReference type="Proteomes" id="UP000183376">
    <property type="component" value="Chromosome I"/>
</dbReference>
<accession>A0A1G9T1C4</accession>
<name>A0A1G9T1C4_ALLAB</name>
<evidence type="ECO:0008006" key="3">
    <source>
        <dbReference type="Google" id="ProtNLM"/>
    </source>
</evidence>
<dbReference type="AlphaFoldDB" id="A0A1G9T1C4"/>
<gene>
    <name evidence="1" type="ORF">SAMN04489726_1504</name>
</gene>
<protein>
    <recommendedName>
        <fullName evidence="3">Alpha/beta hydrolase family protein</fullName>
    </recommendedName>
</protein>
<dbReference type="OrthoDB" id="9804723at2"/>
<dbReference type="EMBL" id="LT629701">
    <property type="protein sequence ID" value="SDM41481.1"/>
    <property type="molecule type" value="Genomic_DNA"/>
</dbReference>
<dbReference type="RefSeq" id="WP_083383684.1">
    <property type="nucleotide sequence ID" value="NZ_JOEF01000041.1"/>
</dbReference>
<proteinExistence type="predicted"/>
<organism evidence="1 2">
    <name type="scientific">Allokutzneria albata</name>
    <name type="common">Kibdelosporangium albatum</name>
    <dbReference type="NCBI Taxonomy" id="211114"/>
    <lineage>
        <taxon>Bacteria</taxon>
        <taxon>Bacillati</taxon>
        <taxon>Actinomycetota</taxon>
        <taxon>Actinomycetes</taxon>
        <taxon>Pseudonocardiales</taxon>
        <taxon>Pseudonocardiaceae</taxon>
        <taxon>Allokutzneria</taxon>
    </lineage>
</organism>
<sequence>MIVETFGPATWHLVYDCADRETHYAGQRRHRPSLANTELVTVENAGHWRLLHEQNTITRAVEFASVRASQERAG</sequence>